<evidence type="ECO:0000256" key="1">
    <source>
        <dbReference type="SAM" id="MobiDB-lite"/>
    </source>
</evidence>
<dbReference type="SUPFAM" id="SSF52540">
    <property type="entry name" value="P-loop containing nucleoside triphosphate hydrolases"/>
    <property type="match status" value="1"/>
</dbReference>
<dbReference type="RefSeq" id="WP_311709554.1">
    <property type="nucleotide sequence ID" value="NZ_JAVRFB010000004.1"/>
</dbReference>
<evidence type="ECO:0000313" key="4">
    <source>
        <dbReference type="EMBL" id="MDT0401656.1"/>
    </source>
</evidence>
<dbReference type="InterPro" id="IPR047738">
    <property type="entry name" value="SAV_2336-like_N"/>
</dbReference>
<dbReference type="Pfam" id="PF00931">
    <property type="entry name" value="NB-ARC"/>
    <property type="match status" value="1"/>
</dbReference>
<dbReference type="PANTHER" id="PTHR46082:SF6">
    <property type="entry name" value="AAA+ ATPASE DOMAIN-CONTAINING PROTEIN-RELATED"/>
    <property type="match status" value="1"/>
</dbReference>
<feature type="region of interest" description="Disordered" evidence="1">
    <location>
        <begin position="542"/>
        <end position="594"/>
    </location>
</feature>
<dbReference type="Pfam" id="PF13374">
    <property type="entry name" value="TPR_10"/>
    <property type="match status" value="1"/>
</dbReference>
<dbReference type="Gene3D" id="3.40.50.300">
    <property type="entry name" value="P-loop containing nucleotide triphosphate hydrolases"/>
    <property type="match status" value="1"/>
</dbReference>
<name>A0ABU2QCB8_9ACTN</name>
<dbReference type="InterPro" id="IPR011990">
    <property type="entry name" value="TPR-like_helical_dom_sf"/>
</dbReference>
<evidence type="ECO:0000313" key="5">
    <source>
        <dbReference type="Proteomes" id="UP001180503"/>
    </source>
</evidence>
<sequence>MNGSPRQRAPGAEAVEGTSAGADTAVVPHWQELADAVWLAAYRARAGEGPAAAGAEPDGEREPARDTPPSGPSDTAAERSAPPDDGPGTAPTPLPVPDPEGTGRIRLGPPVLPGSTRRSPGSGRRSAQLAVALHRLARRVPSHTAVELDEEATAERGITDGLWLPWFRPASTRAFDLVLLVDDAPTMAVWHEETASLAAAAEHSGAFRSVRTVALTLARTGPVSLRWNGARTPARVGELLAGRGDRLFMVVTDGLAHGWAGFAADTLLDRLGRAGPTALTHLLPPHMRHRSSLHPYPAVLEAGGLGAANDRVVLRPPPQGPDPLRPLPSTGEGVLPVPVLSLKPGSLAAWADLVTGEKGECRTLPAVLSGTLGRSAPAPGLRAPRSPRAAARAVSRFFTIATPVARRLATRLAAVPFEFDLVEQVRRRTVPEAGPEHLAEILMGGLIHWGADGRGRPEFAEGVREALLATTTRSQLARTVSILGELPAAGAHGVALRAALRDPAGAGLPDASARAWQQSELAVMRALSGPYAERARRIEADLVPPAGVPGDSRQPAEVSRDAAPDRASSAYTDAVTSRPSGDPTETRPGMQTTSTPALLVNVPLRNTSFVGRRTLLQAVEEQLEAQDTAAVLPHALHGLGGVGKSQLVLEYIYRNQHRYKVICWIPAEGESLILAALAGLAARLGVVQPGQEGPASSAVRAVLEALRTGVPYDDWLLVFDNAENIDVVRQYFPTNGPGKVIVTSRNRGWERVATPLPVNVFEREESVELLRKRSPDLSPEDADRLAYALGDLPLAVEQAGAWHAVTGMLVDEYLDLLARRSPDILELDPAPDYPVSVAAAWDISLERIREKNPGARQLLDICASMAPEPIPRSILRGGRGVNITPEVDPLLRESVKLSRAVRDLSQFSLVKTDPRTDTLQMHRLLQTVLLAKLSLEQRRAMREAAHQLLSAAKLGHHASAQEWPAYQALLPHILASQAAGSSDTYVRELVTDTVFFLYYWGNHEGAADLARQAWSAWLADSGEEDGHVIRIAKSLSFTLLQRGQIDEAIPLAERALEVSRHIEVDPEDLVDSLCALADARRHQGRFTEARDLGEEATTLARTQFGADDQITLRATHSWGVDLRLCGQFDEALALDQENARQRESLFGPTSFLTLNTLNALAIDMRESGDYPGARDFQEDVHLRARVALGEDNTLTLRAARNLAVCRRRDGALDEARELTEDTLRRFVARYGRRHSDSLSTAANLSVDQRLAGDLELSRELGEETVRRYTALLGEDHAYTMLTGANLAATLRALGDLDAAGEREDDVARRMTAVLGPRHVMTLAAGIGQANTAYTRLDFERAYEIDEASLAGLTVAAGADHPLTLACTANLALDLRGLGRGQEAGEQQRRAVAGFARVVRADHPWLFAARTHRRIECDLAPMPL</sequence>
<evidence type="ECO:0000259" key="3">
    <source>
        <dbReference type="Pfam" id="PF25000"/>
    </source>
</evidence>
<dbReference type="Proteomes" id="UP001180503">
    <property type="component" value="Unassembled WGS sequence"/>
</dbReference>
<dbReference type="NCBIfam" id="NF040586">
    <property type="entry name" value="FxSxx_TPR"/>
    <property type="match status" value="1"/>
</dbReference>
<feature type="compositionally biased region" description="Low complexity" evidence="1">
    <location>
        <begin position="113"/>
        <end position="126"/>
    </location>
</feature>
<organism evidence="4 5">
    <name type="scientific">Streptomyces edwardsiae</name>
    <dbReference type="NCBI Taxonomy" id="3075527"/>
    <lineage>
        <taxon>Bacteria</taxon>
        <taxon>Bacillati</taxon>
        <taxon>Actinomycetota</taxon>
        <taxon>Actinomycetes</taxon>
        <taxon>Kitasatosporales</taxon>
        <taxon>Streptomycetaceae</taxon>
        <taxon>Streptomyces</taxon>
    </lineage>
</organism>
<reference evidence="5" key="1">
    <citation type="submission" date="2023-07" db="EMBL/GenBank/DDBJ databases">
        <title>30 novel species of actinomycetes from the DSMZ collection.</title>
        <authorList>
            <person name="Nouioui I."/>
        </authorList>
    </citation>
    <scope>NUCLEOTIDE SEQUENCE [LARGE SCALE GENOMIC DNA]</scope>
    <source>
        <strain evidence="5">DSM 41635</strain>
    </source>
</reference>
<evidence type="ECO:0000259" key="2">
    <source>
        <dbReference type="Pfam" id="PF00931"/>
    </source>
</evidence>
<dbReference type="PANTHER" id="PTHR46082">
    <property type="entry name" value="ATP/GTP-BINDING PROTEIN-RELATED"/>
    <property type="match status" value="1"/>
</dbReference>
<feature type="compositionally biased region" description="Low complexity" evidence="1">
    <location>
        <begin position="47"/>
        <end position="56"/>
    </location>
</feature>
<dbReference type="EMBL" id="JAVRFB010000004">
    <property type="protein sequence ID" value="MDT0401656.1"/>
    <property type="molecule type" value="Genomic_DNA"/>
</dbReference>
<gene>
    <name evidence="4" type="primary">fxsT</name>
    <name evidence="4" type="ORF">RM528_07290</name>
</gene>
<dbReference type="Pfam" id="PF25000">
    <property type="entry name" value="DUF7779"/>
    <property type="match status" value="1"/>
</dbReference>
<dbReference type="InterPro" id="IPR027417">
    <property type="entry name" value="P-loop_NTPase"/>
</dbReference>
<dbReference type="InterPro" id="IPR056681">
    <property type="entry name" value="DUF7779"/>
</dbReference>
<feature type="region of interest" description="Disordered" evidence="1">
    <location>
        <begin position="1"/>
        <end position="23"/>
    </location>
</feature>
<comment type="caution">
    <text evidence="4">The sequence shown here is derived from an EMBL/GenBank/DDBJ whole genome shotgun (WGS) entry which is preliminary data.</text>
</comment>
<dbReference type="Pfam" id="PF13424">
    <property type="entry name" value="TPR_12"/>
    <property type="match status" value="3"/>
</dbReference>
<feature type="domain" description="NB-ARC" evidence="2">
    <location>
        <begin position="615"/>
        <end position="772"/>
    </location>
</feature>
<dbReference type="InterPro" id="IPR002182">
    <property type="entry name" value="NB-ARC"/>
</dbReference>
<dbReference type="SUPFAM" id="SSF48452">
    <property type="entry name" value="TPR-like"/>
    <property type="match status" value="3"/>
</dbReference>
<accession>A0ABU2QCB8</accession>
<proteinExistence type="predicted"/>
<dbReference type="Gene3D" id="1.25.40.10">
    <property type="entry name" value="Tetratricopeptide repeat domain"/>
    <property type="match status" value="3"/>
</dbReference>
<dbReference type="NCBIfam" id="NF041121">
    <property type="entry name" value="SAV_2336_NTERM"/>
    <property type="match status" value="1"/>
</dbReference>
<protein>
    <submittedName>
        <fullName evidence="4">FxSxx-COOH system tetratricopeptide repeat protein</fullName>
    </submittedName>
</protein>
<dbReference type="InterPro" id="IPR053137">
    <property type="entry name" value="NLR-like"/>
</dbReference>
<feature type="region of interest" description="Disordered" evidence="1">
    <location>
        <begin position="47"/>
        <end position="127"/>
    </location>
</feature>
<feature type="domain" description="DUF7779" evidence="3">
    <location>
        <begin position="851"/>
        <end position="937"/>
    </location>
</feature>